<dbReference type="GO" id="GO:0008237">
    <property type="term" value="F:metallopeptidase activity"/>
    <property type="evidence" value="ECO:0007669"/>
    <property type="project" value="InterPro"/>
</dbReference>
<comment type="caution">
    <text evidence="4">The sequence shown here is derived from an EMBL/GenBank/DDBJ whole genome shotgun (WGS) entry which is preliminary data.</text>
</comment>
<dbReference type="AlphaFoldDB" id="A0A2T9X7P9"/>
<evidence type="ECO:0000259" key="3">
    <source>
        <dbReference type="Pfam" id="PF19290"/>
    </source>
</evidence>
<evidence type="ECO:0000313" key="5">
    <source>
        <dbReference type="Proteomes" id="UP000245638"/>
    </source>
</evidence>
<dbReference type="GO" id="GO:0005829">
    <property type="term" value="C:cytosol"/>
    <property type="evidence" value="ECO:0007669"/>
    <property type="project" value="TreeGrafter"/>
</dbReference>
<dbReference type="InterPro" id="IPR045569">
    <property type="entry name" value="Metalloprtase-TldD/E_C"/>
</dbReference>
<dbReference type="SUPFAM" id="SSF111283">
    <property type="entry name" value="Putative modulator of DNA gyrase, PmbA/TldD"/>
    <property type="match status" value="1"/>
</dbReference>
<feature type="domain" description="Metalloprotease TldD/E central" evidence="3">
    <location>
        <begin position="107"/>
        <end position="163"/>
    </location>
</feature>
<dbReference type="PANTHER" id="PTHR43421:SF1">
    <property type="entry name" value="METALLOPROTEASE PMBA"/>
    <property type="match status" value="1"/>
</dbReference>
<evidence type="ECO:0000259" key="1">
    <source>
        <dbReference type="Pfam" id="PF01523"/>
    </source>
</evidence>
<dbReference type="GO" id="GO:0006508">
    <property type="term" value="P:proteolysis"/>
    <property type="evidence" value="ECO:0007669"/>
    <property type="project" value="InterPro"/>
</dbReference>
<dbReference type="Pfam" id="PF01523">
    <property type="entry name" value="PmbA_TldD_1st"/>
    <property type="match status" value="1"/>
</dbReference>
<dbReference type="InterPro" id="IPR045570">
    <property type="entry name" value="Metalloprtase-TldD/E_cen_dom"/>
</dbReference>
<dbReference type="Pfam" id="PF19290">
    <property type="entry name" value="PmbA_TldD_2nd"/>
    <property type="match status" value="1"/>
</dbReference>
<organism evidence="4 5">
    <name type="scientific">Acidianus hospitalis</name>
    <dbReference type="NCBI Taxonomy" id="563177"/>
    <lineage>
        <taxon>Archaea</taxon>
        <taxon>Thermoproteota</taxon>
        <taxon>Thermoprotei</taxon>
        <taxon>Sulfolobales</taxon>
        <taxon>Sulfolobaceae</taxon>
        <taxon>Acidianus</taxon>
    </lineage>
</organism>
<accession>A0A2T9X7P9</accession>
<gene>
    <name evidence="4" type="ORF">DDW13_04060</name>
</gene>
<dbReference type="InterPro" id="IPR002510">
    <property type="entry name" value="Metalloprtase-TldD/E_N"/>
</dbReference>
<dbReference type="EMBL" id="QEFD01000125">
    <property type="protein sequence ID" value="PVU76052.1"/>
    <property type="molecule type" value="Genomic_DNA"/>
</dbReference>
<dbReference type="Pfam" id="PF19289">
    <property type="entry name" value="PmbA_TldD_3rd"/>
    <property type="match status" value="1"/>
</dbReference>
<evidence type="ECO:0000259" key="2">
    <source>
        <dbReference type="Pfam" id="PF19289"/>
    </source>
</evidence>
<reference evidence="4 5" key="1">
    <citation type="journal article" date="2015" name="Appl. Environ. Microbiol.">
        <title>Nanoarchaeota, Their Sulfolobales Host, and Nanoarchaeota Virus Distribution across Yellowstone National Park Hot Springs.</title>
        <authorList>
            <person name="Munson-McGee J.H."/>
            <person name="Field E.K."/>
            <person name="Bateson M."/>
            <person name="Rooney C."/>
            <person name="Stepanauskas R."/>
            <person name="Young M.J."/>
        </authorList>
    </citation>
    <scope>NUCLEOTIDE SEQUENCE [LARGE SCALE GENOMIC DNA]</scope>
    <source>
        <strain evidence="4">SCGC AC-742_N10</strain>
    </source>
</reference>
<dbReference type="InterPro" id="IPR035068">
    <property type="entry name" value="TldD/PmbA_N"/>
</dbReference>
<name>A0A2T9X7P9_9CREN</name>
<dbReference type="InterPro" id="IPR047657">
    <property type="entry name" value="PmbA"/>
</dbReference>
<evidence type="ECO:0000313" key="4">
    <source>
        <dbReference type="EMBL" id="PVU76052.1"/>
    </source>
</evidence>
<sequence>MFEILDKAKNQGYSAEIFYVKRTEFSINEEKQIYSRFLNEEGYGLRVFKDGKVGFAYSTRLDENLLDNAIKSWKVSERDDANQIPTPNKVNYLNLYRKFDLSEVVKEKIRELEDLKEKKINIVTLNSTAWVSEVGIISTEGMNLSEKRSGISVSASANYKDSTYVGPEIYETRSFRDPSTSIDEMKDTIIEKVQITSERTTLDFKPKSVILTPKAVYYLVFPLLSHAISLENYYRNRSPLKEGELINEKLRIIDNPLIENSVYSRSFDGEGQQSLNNEIINANVKKFLSNHYWSIKAKRENTASASRGYSSIPYIYPSNLEFYVKNEEEDLSEEGKVYVDEVQGVHTSNFDTGEFSVVGSVSWIIKDGKKISLKEIVVTSNLKDLLKGIQRTSKKRLMIGNVSTGELEIQGLSVV</sequence>
<dbReference type="Proteomes" id="UP000245638">
    <property type="component" value="Unassembled WGS sequence"/>
</dbReference>
<dbReference type="PANTHER" id="PTHR43421">
    <property type="entry name" value="METALLOPROTEASE PMBA"/>
    <property type="match status" value="1"/>
</dbReference>
<feature type="domain" description="Metalloprotease TldD/E C-terminal" evidence="2">
    <location>
        <begin position="208"/>
        <end position="414"/>
    </location>
</feature>
<dbReference type="Gene3D" id="3.30.2290.10">
    <property type="entry name" value="PmbA/TldD superfamily"/>
    <property type="match status" value="1"/>
</dbReference>
<protein>
    <submittedName>
        <fullName evidence="4">TldD/PmbA family protein</fullName>
    </submittedName>
</protein>
<feature type="domain" description="Metalloprotease TldD/E N-terminal" evidence="1">
    <location>
        <begin position="15"/>
        <end position="71"/>
    </location>
</feature>
<proteinExistence type="predicted"/>
<dbReference type="InterPro" id="IPR036059">
    <property type="entry name" value="TldD/PmbA_sf"/>
</dbReference>